<dbReference type="AlphaFoldDB" id="A0A4D4IY89"/>
<comment type="caution">
    <text evidence="2">The sequence shown here is derived from an EMBL/GenBank/DDBJ whole genome shotgun (WGS) entry which is preliminary data.</text>
</comment>
<keyword evidence="3" id="KW-1185">Reference proteome</keyword>
<dbReference type="Proteomes" id="UP000298860">
    <property type="component" value="Unassembled WGS sequence"/>
</dbReference>
<name>A0A4D4IY89_9PSEU</name>
<gene>
    <name evidence="2" type="ORF">GTS_08340</name>
</gene>
<dbReference type="RefSeq" id="WP_137812402.1">
    <property type="nucleotide sequence ID" value="NZ_BJFL01000003.1"/>
</dbReference>
<protein>
    <recommendedName>
        <fullName evidence="1">DUF397 domain-containing protein</fullName>
    </recommendedName>
</protein>
<dbReference type="EMBL" id="BJFL01000003">
    <property type="protein sequence ID" value="GDY29201.1"/>
    <property type="molecule type" value="Genomic_DNA"/>
</dbReference>
<dbReference type="OrthoDB" id="4556373at2"/>
<dbReference type="InterPro" id="IPR007278">
    <property type="entry name" value="DUF397"/>
</dbReference>
<evidence type="ECO:0000313" key="2">
    <source>
        <dbReference type="EMBL" id="GDY29201.1"/>
    </source>
</evidence>
<proteinExistence type="predicted"/>
<sequence>MWQWRKSSRSTANGGCVEVAWPAGRTAIRDSKNPDGGYITVAREQFAALVGMAKNGKLDI</sequence>
<evidence type="ECO:0000259" key="1">
    <source>
        <dbReference type="Pfam" id="PF04149"/>
    </source>
</evidence>
<dbReference type="Pfam" id="PF04149">
    <property type="entry name" value="DUF397"/>
    <property type="match status" value="1"/>
</dbReference>
<reference evidence="3" key="1">
    <citation type="submission" date="2019-04" db="EMBL/GenBank/DDBJ databases">
        <title>Draft genome sequence of Pseudonocardiaceae bacterium SL3-2-4.</title>
        <authorList>
            <person name="Ningsih F."/>
            <person name="Yokota A."/>
            <person name="Sakai Y."/>
            <person name="Nanatani K."/>
            <person name="Yabe S."/>
            <person name="Oetari A."/>
            <person name="Sjamsuridzal W."/>
        </authorList>
    </citation>
    <scope>NUCLEOTIDE SEQUENCE [LARGE SCALE GENOMIC DNA]</scope>
    <source>
        <strain evidence="3">SL3-2-4</strain>
    </source>
</reference>
<accession>A0A4D4IY89</accession>
<organism evidence="2 3">
    <name type="scientific">Gandjariella thermophila</name>
    <dbReference type="NCBI Taxonomy" id="1931992"/>
    <lineage>
        <taxon>Bacteria</taxon>
        <taxon>Bacillati</taxon>
        <taxon>Actinomycetota</taxon>
        <taxon>Actinomycetes</taxon>
        <taxon>Pseudonocardiales</taxon>
        <taxon>Pseudonocardiaceae</taxon>
        <taxon>Gandjariella</taxon>
    </lineage>
</organism>
<feature type="domain" description="DUF397" evidence="1">
    <location>
        <begin position="3"/>
        <end position="54"/>
    </location>
</feature>
<evidence type="ECO:0000313" key="3">
    <source>
        <dbReference type="Proteomes" id="UP000298860"/>
    </source>
</evidence>